<proteinExistence type="predicted"/>
<feature type="chain" id="PRO_5040748757" description="Lipoprotein" evidence="2">
    <location>
        <begin position="31"/>
        <end position="221"/>
    </location>
</feature>
<evidence type="ECO:0000313" key="3">
    <source>
        <dbReference type="EMBL" id="MCX2962811.1"/>
    </source>
</evidence>
<keyword evidence="4" id="KW-1185">Reference proteome</keyword>
<dbReference type="EMBL" id="JAPKFM010000001">
    <property type="protein sequence ID" value="MCX2962811.1"/>
    <property type="molecule type" value="Genomic_DNA"/>
</dbReference>
<evidence type="ECO:0000256" key="2">
    <source>
        <dbReference type="SAM" id="SignalP"/>
    </source>
</evidence>
<evidence type="ECO:0000313" key="4">
    <source>
        <dbReference type="Proteomes" id="UP001143347"/>
    </source>
</evidence>
<dbReference type="AlphaFoldDB" id="A0A9X3D0Y0"/>
<organism evidence="3 4">
    <name type="scientific">Gordonia aquimaris</name>
    <dbReference type="NCBI Taxonomy" id="2984863"/>
    <lineage>
        <taxon>Bacteria</taxon>
        <taxon>Bacillati</taxon>
        <taxon>Actinomycetota</taxon>
        <taxon>Actinomycetes</taxon>
        <taxon>Mycobacteriales</taxon>
        <taxon>Gordoniaceae</taxon>
        <taxon>Gordonia</taxon>
    </lineage>
</organism>
<evidence type="ECO:0008006" key="5">
    <source>
        <dbReference type="Google" id="ProtNLM"/>
    </source>
</evidence>
<feature type="signal peptide" evidence="2">
    <location>
        <begin position="1"/>
        <end position="30"/>
    </location>
</feature>
<protein>
    <recommendedName>
        <fullName evidence="5">Lipoprotein</fullName>
    </recommendedName>
</protein>
<reference evidence="3" key="1">
    <citation type="submission" date="2022-10" db="EMBL/GenBank/DDBJ databases">
        <title>WGS of marine actinomycetes from Thailand.</title>
        <authorList>
            <person name="Thawai C."/>
        </authorList>
    </citation>
    <scope>NUCLEOTIDE SEQUENCE</scope>
    <source>
        <strain evidence="3">SW21</strain>
    </source>
</reference>
<evidence type="ECO:0000256" key="1">
    <source>
        <dbReference type="SAM" id="MobiDB-lite"/>
    </source>
</evidence>
<keyword evidence="2" id="KW-0732">Signal</keyword>
<sequence>MRPLTRTLSPTRRVVVAMIAAGTLVVPGCATSTSTETPTPTSVPTTAAVTVPAGPVEGTAPGTALDFGDTAVLPADAFDATGPRAMFTVTGITPAEGVPDDISDGGTPYFLYVTVTSLTRRPTAAPSVIGLSGSPDGRAPTLTRAPVPGLTDCPDTAPPERMRRGESYSTCLISVADAGERVEQVIYWADTTSDVSLDYQRAPVSWALPGASAAPSTSGAG</sequence>
<accession>A0A9X3D0Y0</accession>
<gene>
    <name evidence="3" type="ORF">OSB52_01750</name>
</gene>
<name>A0A9X3D0Y0_9ACTN</name>
<dbReference type="Proteomes" id="UP001143347">
    <property type="component" value="Unassembled WGS sequence"/>
</dbReference>
<dbReference type="RefSeq" id="WP_266059850.1">
    <property type="nucleotide sequence ID" value="NZ_JAPKFM010000001.1"/>
</dbReference>
<comment type="caution">
    <text evidence="3">The sequence shown here is derived from an EMBL/GenBank/DDBJ whole genome shotgun (WGS) entry which is preliminary data.</text>
</comment>
<feature type="region of interest" description="Disordered" evidence="1">
    <location>
        <begin position="128"/>
        <end position="163"/>
    </location>
</feature>